<keyword evidence="3" id="KW-0677">Repeat</keyword>
<keyword evidence="2" id="KW-0732">Signal</keyword>
<dbReference type="InterPro" id="IPR000742">
    <property type="entry name" value="EGF"/>
</dbReference>
<gene>
    <name evidence="7" type="ORF">PMEA_00002430</name>
</gene>
<dbReference type="SMART" id="SM00181">
    <property type="entry name" value="EGF"/>
    <property type="match status" value="1"/>
</dbReference>
<feature type="domain" description="EGF-like" evidence="6">
    <location>
        <begin position="8"/>
        <end position="46"/>
    </location>
</feature>
<organism evidence="7 8">
    <name type="scientific">Pocillopora meandrina</name>
    <dbReference type="NCBI Taxonomy" id="46732"/>
    <lineage>
        <taxon>Eukaryota</taxon>
        <taxon>Metazoa</taxon>
        <taxon>Cnidaria</taxon>
        <taxon>Anthozoa</taxon>
        <taxon>Hexacorallia</taxon>
        <taxon>Scleractinia</taxon>
        <taxon>Astrocoeniina</taxon>
        <taxon>Pocilloporidae</taxon>
        <taxon>Pocillopora</taxon>
    </lineage>
</organism>
<evidence type="ECO:0000313" key="7">
    <source>
        <dbReference type="EMBL" id="CAH3164819.1"/>
    </source>
</evidence>
<evidence type="ECO:0000256" key="2">
    <source>
        <dbReference type="ARBA" id="ARBA00022729"/>
    </source>
</evidence>
<dbReference type="PROSITE" id="PS01187">
    <property type="entry name" value="EGF_CA"/>
    <property type="match status" value="1"/>
</dbReference>
<evidence type="ECO:0000256" key="1">
    <source>
        <dbReference type="ARBA" id="ARBA00022536"/>
    </source>
</evidence>
<dbReference type="InterPro" id="IPR018097">
    <property type="entry name" value="EGF_Ca-bd_CS"/>
</dbReference>
<keyword evidence="4" id="KW-1015">Disulfide bond</keyword>
<evidence type="ECO:0000313" key="8">
    <source>
        <dbReference type="Proteomes" id="UP001159428"/>
    </source>
</evidence>
<dbReference type="Gene3D" id="2.10.25.10">
    <property type="entry name" value="Laminin"/>
    <property type="match status" value="1"/>
</dbReference>
<dbReference type="PANTHER" id="PTHR36191">
    <property type="entry name" value="ENDO/EXONUCLEASE/PHOSPHATASE DOMAIN-CONTAINING PROTEIN-RELATED"/>
    <property type="match status" value="1"/>
</dbReference>
<dbReference type="InterPro" id="IPR001881">
    <property type="entry name" value="EGF-like_Ca-bd_dom"/>
</dbReference>
<keyword evidence="8" id="KW-1185">Reference proteome</keyword>
<dbReference type="GO" id="GO:0005509">
    <property type="term" value="F:calcium ion binding"/>
    <property type="evidence" value="ECO:0007669"/>
    <property type="project" value="InterPro"/>
</dbReference>
<dbReference type="Pfam" id="PF12947">
    <property type="entry name" value="EGF_3"/>
    <property type="match status" value="1"/>
</dbReference>
<name>A0AAU9Y1Y2_9CNID</name>
<dbReference type="EMBL" id="CALNXJ010000109">
    <property type="protein sequence ID" value="CAH3164819.1"/>
    <property type="molecule type" value="Genomic_DNA"/>
</dbReference>
<sequence>MYVFCLPDIDECKINVCHHSASCTNTQGSYNCTCNPGYIGDGLNCEGRFGLFHAFQLVRATDPCHHYKNLSEANRKISAITNHSPTDLCDKELPDGWYRFVGAAGTKMPTEKETNYGCGATYSGRLKDAHPRVGNVVVPMTVCFDRFPDKCEKSKSISVKYCGSYYIYKLSKTPSCPYRYCGIN</sequence>
<dbReference type="PROSITE" id="PS50026">
    <property type="entry name" value="EGF_3"/>
    <property type="match status" value="1"/>
</dbReference>
<dbReference type="InterPro" id="IPR024731">
    <property type="entry name" value="NELL2-like_EGF"/>
</dbReference>
<proteinExistence type="predicted"/>
<dbReference type="PANTHER" id="PTHR36191:SF4">
    <property type="entry name" value="VWFD DOMAIN-CONTAINING PROTEIN"/>
    <property type="match status" value="1"/>
</dbReference>
<dbReference type="PROSITE" id="PS00010">
    <property type="entry name" value="ASX_HYDROXYL"/>
    <property type="match status" value="1"/>
</dbReference>
<protein>
    <recommendedName>
        <fullName evidence="6">EGF-like domain-containing protein</fullName>
    </recommendedName>
</protein>
<comment type="caution">
    <text evidence="7">The sequence shown here is derived from an EMBL/GenBank/DDBJ whole genome shotgun (WGS) entry which is preliminary data.</text>
</comment>
<dbReference type="PROSITE" id="PS01186">
    <property type="entry name" value="EGF_2"/>
    <property type="match status" value="1"/>
</dbReference>
<evidence type="ECO:0000256" key="3">
    <source>
        <dbReference type="ARBA" id="ARBA00022737"/>
    </source>
</evidence>
<accession>A0AAU9Y1Y2</accession>
<evidence type="ECO:0000256" key="4">
    <source>
        <dbReference type="ARBA" id="ARBA00023157"/>
    </source>
</evidence>
<dbReference type="AlphaFoldDB" id="A0AAU9Y1Y2"/>
<keyword evidence="1 5" id="KW-0245">EGF-like domain</keyword>
<dbReference type="SMART" id="SM00179">
    <property type="entry name" value="EGF_CA"/>
    <property type="match status" value="1"/>
</dbReference>
<dbReference type="FunFam" id="2.10.25.10:FF:000038">
    <property type="entry name" value="Fibrillin 2"/>
    <property type="match status" value="1"/>
</dbReference>
<dbReference type="CDD" id="cd00054">
    <property type="entry name" value="EGF_CA"/>
    <property type="match status" value="1"/>
</dbReference>
<dbReference type="InterPro" id="IPR000152">
    <property type="entry name" value="EGF-type_Asp/Asn_hydroxyl_site"/>
</dbReference>
<evidence type="ECO:0000256" key="5">
    <source>
        <dbReference type="PROSITE-ProRule" id="PRU00076"/>
    </source>
</evidence>
<dbReference type="Proteomes" id="UP001159428">
    <property type="component" value="Unassembled WGS sequence"/>
</dbReference>
<reference evidence="7 8" key="1">
    <citation type="submission" date="2022-05" db="EMBL/GenBank/DDBJ databases">
        <authorList>
            <consortium name="Genoscope - CEA"/>
            <person name="William W."/>
        </authorList>
    </citation>
    <scope>NUCLEOTIDE SEQUENCE [LARGE SCALE GENOMIC DNA]</scope>
</reference>
<comment type="caution">
    <text evidence="5">Lacks conserved residue(s) required for the propagation of feature annotation.</text>
</comment>
<evidence type="ECO:0000259" key="6">
    <source>
        <dbReference type="PROSITE" id="PS50026"/>
    </source>
</evidence>
<dbReference type="SUPFAM" id="SSF57196">
    <property type="entry name" value="EGF/Laminin"/>
    <property type="match status" value="1"/>
</dbReference>